<feature type="transmembrane region" description="Helical" evidence="2">
    <location>
        <begin position="48"/>
        <end position="69"/>
    </location>
</feature>
<protein>
    <recommendedName>
        <fullName evidence="5">Outer membrane protein beta-barrel domain-containing protein</fullName>
    </recommendedName>
</protein>
<evidence type="ECO:0000313" key="3">
    <source>
        <dbReference type="EMBL" id="AFM03277.1"/>
    </source>
</evidence>
<dbReference type="HOGENOM" id="CLU_547194_0_0_10"/>
<keyword evidence="2" id="KW-1133">Transmembrane helix</keyword>
<dbReference type="AlphaFoldDB" id="I4AH42"/>
<keyword evidence="2" id="KW-0812">Transmembrane</keyword>
<evidence type="ECO:0008006" key="5">
    <source>
        <dbReference type="Google" id="ProtNLM"/>
    </source>
</evidence>
<feature type="region of interest" description="Disordered" evidence="1">
    <location>
        <begin position="109"/>
        <end position="183"/>
    </location>
</feature>
<gene>
    <name evidence="3" type="ordered locus">Fleli_0819</name>
</gene>
<feature type="compositionally biased region" description="Polar residues" evidence="1">
    <location>
        <begin position="109"/>
        <end position="121"/>
    </location>
</feature>
<name>I4AH42_BERLS</name>
<dbReference type="OrthoDB" id="1113942at2"/>
<evidence type="ECO:0000313" key="4">
    <source>
        <dbReference type="Proteomes" id="UP000006054"/>
    </source>
</evidence>
<organism evidence="3 4">
    <name type="scientific">Bernardetia litoralis (strain ATCC 23117 / DSM 6794 / NBRC 15988 / NCIMB 1366 / Fx l1 / Sio-4)</name>
    <name type="common">Flexibacter litoralis</name>
    <dbReference type="NCBI Taxonomy" id="880071"/>
    <lineage>
        <taxon>Bacteria</taxon>
        <taxon>Pseudomonadati</taxon>
        <taxon>Bacteroidota</taxon>
        <taxon>Cytophagia</taxon>
        <taxon>Cytophagales</taxon>
        <taxon>Bernardetiaceae</taxon>
        <taxon>Bernardetia</taxon>
    </lineage>
</organism>
<accession>I4AH42</accession>
<keyword evidence="2" id="KW-0472">Membrane</keyword>
<dbReference type="EMBL" id="CP003345">
    <property type="protein sequence ID" value="AFM03277.1"/>
    <property type="molecule type" value="Genomic_DNA"/>
</dbReference>
<dbReference type="RefSeq" id="WP_014796735.1">
    <property type="nucleotide sequence ID" value="NC_018018.1"/>
</dbReference>
<proteinExistence type="predicted"/>
<feature type="compositionally biased region" description="Polar residues" evidence="1">
    <location>
        <begin position="158"/>
        <end position="176"/>
    </location>
</feature>
<dbReference type="STRING" id="880071.Fleli_0819"/>
<sequence length="498" mass="57369">MDNNIHNSQNDSEWKNNFSKLNDWESMPPLDGWDKISEQLDKPSRSKFLYWFIFLGFILFSSIGTYFIVSQNNISPSNFAFNTKKPKVQKEAKSISNIEKSNIHSNTKNSIIQSDINKNPKSNLSESPINNSISNSKKSISNKFSSSKTGTKSSNFSQKTVTQEKNSKNIISTTDLNNDKEDQQIVNINQENSQIKKEDKIATNQNNQEVKNNKKLLFALDKIALGEIKLNANPFFEMQIDSIKIASNNDKIDSLNKINSSLSKESNTISKWKIASYTGLGMTYKHFTANQNDNHYVRMQNEKQAFNERQSLTFGFMAERKLSKKWNLHTDIGILKWKNTIHYEFGKNYYSAPTEYTATKFSTTHVSIEPIYGERENVQTQTLNYESTYFKADLGMSYSLFQSKKWKHQIGVKTGLLLLTNESSNYDIYESTSLFPSAKKVIPFLAAFHQTHYQLNNHWGIFGESSFKYLPNSVGDKNTIWQIRFYQVNLHLGISYKF</sequence>
<reference evidence="4" key="1">
    <citation type="submission" date="2012-06" db="EMBL/GenBank/DDBJ databases">
        <title>The complete genome of Flexibacter litoralis DSM 6794.</title>
        <authorList>
            <person name="Lucas S."/>
            <person name="Copeland A."/>
            <person name="Lapidus A."/>
            <person name="Glavina del Rio T."/>
            <person name="Dalin E."/>
            <person name="Tice H."/>
            <person name="Bruce D."/>
            <person name="Goodwin L."/>
            <person name="Pitluck S."/>
            <person name="Peters L."/>
            <person name="Ovchinnikova G."/>
            <person name="Lu M."/>
            <person name="Kyrpides N."/>
            <person name="Mavromatis K."/>
            <person name="Ivanova N."/>
            <person name="Brettin T."/>
            <person name="Detter J.C."/>
            <person name="Han C."/>
            <person name="Larimer F."/>
            <person name="Land M."/>
            <person name="Hauser L."/>
            <person name="Markowitz V."/>
            <person name="Cheng J.-F."/>
            <person name="Hugenholtz P."/>
            <person name="Woyke T."/>
            <person name="Wu D."/>
            <person name="Spring S."/>
            <person name="Lang E."/>
            <person name="Kopitz M."/>
            <person name="Brambilla E."/>
            <person name="Klenk H.-P."/>
            <person name="Eisen J.A."/>
        </authorList>
    </citation>
    <scope>NUCLEOTIDE SEQUENCE [LARGE SCALE GENOMIC DNA]</scope>
    <source>
        <strain evidence="4">ATCC 23117 / DSM 6794 / NBRC 15988 / NCIMB 1366 / Sio-4</strain>
    </source>
</reference>
<evidence type="ECO:0000256" key="2">
    <source>
        <dbReference type="SAM" id="Phobius"/>
    </source>
</evidence>
<feature type="compositionally biased region" description="Low complexity" evidence="1">
    <location>
        <begin position="122"/>
        <end position="157"/>
    </location>
</feature>
<keyword evidence="4" id="KW-1185">Reference proteome</keyword>
<evidence type="ECO:0000256" key="1">
    <source>
        <dbReference type="SAM" id="MobiDB-lite"/>
    </source>
</evidence>
<dbReference type="KEGG" id="fli:Fleli_0819"/>
<dbReference type="Proteomes" id="UP000006054">
    <property type="component" value="Chromosome"/>
</dbReference>